<accession>A0AAD2PSN0</accession>
<keyword evidence="1" id="KW-1133">Transmembrane helix</keyword>
<protein>
    <submittedName>
        <fullName evidence="2">Uncharacterized protein</fullName>
    </submittedName>
</protein>
<name>A0AAD2PSN0_MESFO</name>
<feature type="transmembrane region" description="Helical" evidence="1">
    <location>
        <begin position="91"/>
        <end position="115"/>
    </location>
</feature>
<gene>
    <name evidence="2" type="ORF">MflW12_3000</name>
</gene>
<keyword evidence="1" id="KW-0472">Membrane</keyword>
<organism evidence="2 3">
    <name type="scientific">Mesoplasma florum</name>
    <name type="common">Acholeplasma florum</name>
    <dbReference type="NCBI Taxonomy" id="2151"/>
    <lineage>
        <taxon>Bacteria</taxon>
        <taxon>Bacillati</taxon>
        <taxon>Mycoplasmatota</taxon>
        <taxon>Mollicutes</taxon>
        <taxon>Entomoplasmatales</taxon>
        <taxon>Entomoplasmataceae</taxon>
        <taxon>Mesoplasma</taxon>
    </lineage>
</organism>
<dbReference type="AlphaFoldDB" id="A0AAD2PSN0"/>
<dbReference type="RefSeq" id="WP_023025655.1">
    <property type="nucleotide sequence ID" value="NZ_CP022432.1"/>
</dbReference>
<evidence type="ECO:0000256" key="1">
    <source>
        <dbReference type="SAM" id="Phobius"/>
    </source>
</evidence>
<dbReference type="Proteomes" id="UP000237990">
    <property type="component" value="Chromosome"/>
</dbReference>
<keyword evidence="1" id="KW-0812">Transmembrane</keyword>
<evidence type="ECO:0000313" key="3">
    <source>
        <dbReference type="Proteomes" id="UP000237990"/>
    </source>
</evidence>
<reference evidence="2 3" key="1">
    <citation type="submission" date="2017-07" db="EMBL/GenBank/DDBJ databases">
        <title>Comparative genomic analysis of Mesoplasma florum.</title>
        <authorList>
            <person name="Baby V."/>
            <person name="Lachance J.-C."/>
            <person name="Gagnon J."/>
            <person name="Lucier J.-F."/>
            <person name="Matteau D."/>
            <person name="Knight T.F."/>
            <person name="Rodrigue S."/>
        </authorList>
    </citation>
    <scope>NUCLEOTIDE SEQUENCE [LARGE SCALE GENOMIC DNA]</scope>
    <source>
        <strain evidence="2 3">W12</strain>
    </source>
</reference>
<feature type="transmembrane region" description="Helical" evidence="1">
    <location>
        <begin position="6"/>
        <end position="27"/>
    </location>
</feature>
<sequence length="245" mass="29766">MVLNIHIWIFLSFIILSLGWPFTAWITNYYNLEVKYKLVYKYFDRSLELDKLPLFLKSEKWKLFIVYYLSAFFASISYVFFLFLVANSEQIFIIDIILITIVYLISLTLIIVIFIKFKNKLKSMKFHLKNQKNKYFIDNFQESEKAQYQNFKLLNKKDGKVSVYNSPFQLNQKIFQNKLKKIAFDNSSSEFEIFLKYLRANANFIHRIYNKKEINIFVNDKEIDIEHFEFILIENFKYMIQKHKN</sequence>
<feature type="transmembrane region" description="Helical" evidence="1">
    <location>
        <begin position="65"/>
        <end position="85"/>
    </location>
</feature>
<dbReference type="EMBL" id="CP022432">
    <property type="protein sequence ID" value="AVN65705.1"/>
    <property type="molecule type" value="Genomic_DNA"/>
</dbReference>
<evidence type="ECO:0000313" key="2">
    <source>
        <dbReference type="EMBL" id="AVN65705.1"/>
    </source>
</evidence>
<proteinExistence type="predicted"/>